<dbReference type="Proteomes" id="UP000053331">
    <property type="component" value="Unassembled WGS sequence"/>
</dbReference>
<protein>
    <submittedName>
        <fullName evidence="3">Cupin</fullName>
    </submittedName>
</protein>
<proteinExistence type="predicted"/>
<keyword evidence="1" id="KW-0479">Metal-binding</keyword>
<accession>A0A0F8AYA9</accession>
<dbReference type="OrthoDB" id="190812at2157"/>
<comment type="caution">
    <text evidence="3">The sequence shown here is derived from an EMBL/GenBank/DDBJ whole genome shotgun (WGS) entry which is preliminary data.</text>
</comment>
<evidence type="ECO:0000256" key="1">
    <source>
        <dbReference type="ARBA" id="ARBA00022723"/>
    </source>
</evidence>
<dbReference type="RefSeq" id="WP_050024468.1">
    <property type="nucleotide sequence ID" value="NZ_JNFH02000021.1"/>
</dbReference>
<dbReference type="Gene3D" id="2.60.120.10">
    <property type="entry name" value="Jelly Rolls"/>
    <property type="match status" value="1"/>
</dbReference>
<dbReference type="Pfam" id="PF07883">
    <property type="entry name" value="Cupin_2"/>
    <property type="match status" value="1"/>
</dbReference>
<dbReference type="InterPro" id="IPR011051">
    <property type="entry name" value="RmlC_Cupin_sf"/>
</dbReference>
<evidence type="ECO:0000313" key="4">
    <source>
        <dbReference type="Proteomes" id="UP000053331"/>
    </source>
</evidence>
<keyword evidence="4" id="KW-1185">Reference proteome</keyword>
<feature type="domain" description="Cupin type-2" evidence="2">
    <location>
        <begin position="41"/>
        <end position="110"/>
    </location>
</feature>
<dbReference type="PANTHER" id="PTHR35848:SF6">
    <property type="entry name" value="CUPIN TYPE-2 DOMAIN-CONTAINING PROTEIN"/>
    <property type="match status" value="1"/>
</dbReference>
<dbReference type="InterPro" id="IPR014710">
    <property type="entry name" value="RmlC-like_jellyroll"/>
</dbReference>
<organism evidence="3 4">
    <name type="scientific">Halorubrum saccharovorum</name>
    <dbReference type="NCBI Taxonomy" id="2248"/>
    <lineage>
        <taxon>Archaea</taxon>
        <taxon>Methanobacteriati</taxon>
        <taxon>Methanobacteriota</taxon>
        <taxon>Stenosarchaea group</taxon>
        <taxon>Halobacteria</taxon>
        <taxon>Halobacteriales</taxon>
        <taxon>Haloferacaceae</taxon>
        <taxon>Halorubrum</taxon>
    </lineage>
</organism>
<reference evidence="3 4" key="1">
    <citation type="journal article" date="2015" name="Genome Announc.">
        <title>Draft genome sequence of a Halorubrum H3 strain isolated from the burlinskoye salt lake (Altai Krai, Russia).</title>
        <authorList>
            <person name="Rozanov A.S."/>
            <person name="Bryanskaya A.V."/>
            <person name="Malup T.K."/>
            <person name="Kotenko A.V."/>
            <person name="Peltek S.E."/>
        </authorList>
    </citation>
    <scope>NUCLEOTIDE SEQUENCE [LARGE SCALE GENOMIC DNA]</scope>
    <source>
        <strain evidence="3 4">H3</strain>
    </source>
</reference>
<evidence type="ECO:0000313" key="3">
    <source>
        <dbReference type="EMBL" id="KKF39740.1"/>
    </source>
</evidence>
<dbReference type="EMBL" id="JNFH02000021">
    <property type="protein sequence ID" value="KKF39740.1"/>
    <property type="molecule type" value="Genomic_DNA"/>
</dbReference>
<gene>
    <name evidence="3" type="ORF">FK85_26145</name>
</gene>
<name>A0A0F8AYA9_9EURY</name>
<dbReference type="AlphaFoldDB" id="A0A0F8AYA9"/>
<dbReference type="InterPro" id="IPR051610">
    <property type="entry name" value="GPI/OXD"/>
</dbReference>
<dbReference type="InterPro" id="IPR013096">
    <property type="entry name" value="Cupin_2"/>
</dbReference>
<sequence length="136" mass="14850">MVAEKRFVSPEDVETIELDWGTLKWMNTPEVTGSSGFSAGVVVLDPGKGHERHTHPDSEEILYFLSGEGTQTIADEERTVTAGEMVHIPSGVEHSTINASWDPLRFLAVYCPPGPEAEIREVAEATIFPPGEFPDA</sequence>
<dbReference type="GO" id="GO:0046872">
    <property type="term" value="F:metal ion binding"/>
    <property type="evidence" value="ECO:0007669"/>
    <property type="project" value="UniProtKB-KW"/>
</dbReference>
<dbReference type="PANTHER" id="PTHR35848">
    <property type="entry name" value="OXALATE-BINDING PROTEIN"/>
    <property type="match status" value="1"/>
</dbReference>
<dbReference type="SUPFAM" id="SSF51182">
    <property type="entry name" value="RmlC-like cupins"/>
    <property type="match status" value="1"/>
</dbReference>
<evidence type="ECO:0000259" key="2">
    <source>
        <dbReference type="Pfam" id="PF07883"/>
    </source>
</evidence>